<reference evidence="2 3" key="1">
    <citation type="submission" date="2023-07" db="EMBL/GenBank/DDBJ databases">
        <title>Sorghum-associated microbial communities from plants grown in Nebraska, USA.</title>
        <authorList>
            <person name="Schachtman D."/>
        </authorList>
    </citation>
    <scope>NUCLEOTIDE SEQUENCE [LARGE SCALE GENOMIC DNA]</scope>
    <source>
        <strain evidence="2 3">3199</strain>
    </source>
</reference>
<dbReference type="EMBL" id="JAVDUP010000003">
    <property type="protein sequence ID" value="MDR6901470.1"/>
    <property type="molecule type" value="Genomic_DNA"/>
</dbReference>
<gene>
    <name evidence="2" type="ORF">J2W52_003094</name>
</gene>
<proteinExistence type="predicted"/>
<comment type="caution">
    <text evidence="2">The sequence shown here is derived from an EMBL/GenBank/DDBJ whole genome shotgun (WGS) entry which is preliminary data.</text>
</comment>
<dbReference type="InterPro" id="IPR036844">
    <property type="entry name" value="Hint_dom_sf"/>
</dbReference>
<feature type="domain" description="Bacterial EndoU nuclease" evidence="1">
    <location>
        <begin position="314"/>
        <end position="435"/>
    </location>
</feature>
<keyword evidence="3" id="KW-1185">Reference proteome</keyword>
<evidence type="ECO:0000313" key="3">
    <source>
        <dbReference type="Proteomes" id="UP001250791"/>
    </source>
</evidence>
<protein>
    <recommendedName>
        <fullName evidence="1">Bacterial EndoU nuclease domain-containing protein</fullName>
    </recommendedName>
</protein>
<dbReference type="Gene3D" id="2.170.16.10">
    <property type="entry name" value="Hedgehog/Intein (Hint) domain"/>
    <property type="match status" value="1"/>
</dbReference>
<dbReference type="CDD" id="cd00081">
    <property type="entry name" value="Hint"/>
    <property type="match status" value="1"/>
</dbReference>
<sequence>MKDACTANRTSPACVAAVTDALKAVEYLRDPASPENPSSMAPGGYADMEMRLVNGRFGGLPDQDLATAVYAERLQTIALLSQYQDSVQAALNGHVNQSIINAVAAVLTYAATEGFGQNRTVATGGAATDEAVAGGCSFAGSTLVRTVDGFTAISEIRPGKTLVWSRDEQGREGYKLVLRQFLDRHPETVYLALQSANGQVTQTITTTLLHRVFAVLPNGASKAAQIAVDGKFYSGPIHNGVWIAVKDLKPGDKMLDDDGSWSKVVSVRVEAKPLDAYNLTVADFHTYFVKQAANYDAKPVWVHNVTCTVIPNAMEEKILFGEINQRGRLIGAHSGDVVSDGNYVVKVGSTNADGTINAAVQMYDASGTLSAAKNSTLFPPAWDYDQILTAIKQVGDGPTISTRQTDGATLHQGSVDGVAITVIKNGNAVTAGYPTGGNTTPPGGF</sequence>
<dbReference type="Pfam" id="PF14436">
    <property type="entry name" value="EndoU_bacteria"/>
    <property type="match status" value="1"/>
</dbReference>
<dbReference type="InterPro" id="IPR029501">
    <property type="entry name" value="EndoU_bac"/>
</dbReference>
<dbReference type="Pfam" id="PF07591">
    <property type="entry name" value="PT-HINT"/>
    <property type="match status" value="2"/>
</dbReference>
<evidence type="ECO:0000313" key="2">
    <source>
        <dbReference type="EMBL" id="MDR6901470.1"/>
    </source>
</evidence>
<accession>A0ABU1SR68</accession>
<name>A0ABU1SR68_9HYPH</name>
<organism evidence="2 3">
    <name type="scientific">Rhizobium miluonense</name>
    <dbReference type="NCBI Taxonomy" id="411945"/>
    <lineage>
        <taxon>Bacteria</taxon>
        <taxon>Pseudomonadati</taxon>
        <taxon>Pseudomonadota</taxon>
        <taxon>Alphaproteobacteria</taxon>
        <taxon>Hyphomicrobiales</taxon>
        <taxon>Rhizobiaceae</taxon>
        <taxon>Rhizobium/Agrobacterium group</taxon>
        <taxon>Rhizobium</taxon>
    </lineage>
</organism>
<dbReference type="SUPFAM" id="SSF51294">
    <property type="entry name" value="Hedgehog/intein (Hint) domain"/>
    <property type="match status" value="1"/>
</dbReference>
<dbReference type="Proteomes" id="UP001250791">
    <property type="component" value="Unassembled WGS sequence"/>
</dbReference>
<evidence type="ECO:0000259" key="1">
    <source>
        <dbReference type="Pfam" id="PF14436"/>
    </source>
</evidence>